<keyword evidence="7" id="KW-1185">Reference proteome</keyword>
<evidence type="ECO:0000256" key="2">
    <source>
        <dbReference type="ARBA" id="ARBA00022692"/>
    </source>
</evidence>
<reference evidence="7" key="1">
    <citation type="journal article" date="2023" name="Commun. Biol.">
        <title>Genome analysis of Parmales, the sister group of diatoms, reveals the evolutionary specialization of diatoms from phago-mixotrophs to photoautotrophs.</title>
        <authorList>
            <person name="Ban H."/>
            <person name="Sato S."/>
            <person name="Yoshikawa S."/>
            <person name="Yamada K."/>
            <person name="Nakamura Y."/>
            <person name="Ichinomiya M."/>
            <person name="Sato N."/>
            <person name="Blanc-Mathieu R."/>
            <person name="Endo H."/>
            <person name="Kuwata A."/>
            <person name="Ogata H."/>
        </authorList>
    </citation>
    <scope>NUCLEOTIDE SEQUENCE [LARGE SCALE GENOMIC DNA]</scope>
</reference>
<evidence type="ECO:0000256" key="1">
    <source>
        <dbReference type="ARBA" id="ARBA00004141"/>
    </source>
</evidence>
<gene>
    <name evidence="6" type="ORF">TrCOL_g4396</name>
</gene>
<dbReference type="Pfam" id="PF00335">
    <property type="entry name" value="Tetraspanin"/>
    <property type="match status" value="1"/>
</dbReference>
<evidence type="ECO:0000256" key="3">
    <source>
        <dbReference type="ARBA" id="ARBA00022989"/>
    </source>
</evidence>
<name>A0A9W7GER0_9STRA</name>
<keyword evidence="3 5" id="KW-1133">Transmembrane helix</keyword>
<dbReference type="EMBL" id="BRYA01001481">
    <property type="protein sequence ID" value="GMI44444.1"/>
    <property type="molecule type" value="Genomic_DNA"/>
</dbReference>
<evidence type="ECO:0000313" key="7">
    <source>
        <dbReference type="Proteomes" id="UP001165065"/>
    </source>
</evidence>
<comment type="subcellular location">
    <subcellularLocation>
        <location evidence="1">Membrane</location>
        <topology evidence="1">Multi-pass membrane protein</topology>
    </subcellularLocation>
</comment>
<dbReference type="OrthoDB" id="185194at2759"/>
<dbReference type="AlphaFoldDB" id="A0A9W7GER0"/>
<feature type="transmembrane region" description="Helical" evidence="5">
    <location>
        <begin position="78"/>
        <end position="101"/>
    </location>
</feature>
<dbReference type="InterPro" id="IPR018499">
    <property type="entry name" value="Tetraspanin/Peripherin"/>
</dbReference>
<feature type="transmembrane region" description="Helical" evidence="5">
    <location>
        <begin position="46"/>
        <end position="66"/>
    </location>
</feature>
<evidence type="ECO:0000313" key="6">
    <source>
        <dbReference type="EMBL" id="GMI44444.1"/>
    </source>
</evidence>
<sequence length="380" mass="42619">MCTPNNIRLMFMALALIKIIQMTFMFAFGIMTALDLRLHQAFGIGVKNLGVFVALMAVYGSFNMWLGFKGSMSHNKCLLLIHAVLDAFAFLVQIGLGWALLSVTLPSTNPTPKYTELRELCSKSNPFPLTSDECLTDYLQAPRTQGFEVVWRSYYYESGTDPNFYQRIIDIQREGQCCGFGPPLACVPYDAETFPHSNSFSSSYVLDTPRGDSGGWSSYVGSRVKCLEGEVEPRWYAPQPYDAEESSESEACDQVIDLAEVPPRLGGCMYDLPLGTCKEQRNFDIYRGCMMKLEMQICDELAPSCIMVLGMSLVQVLSVVTACCFCWKRKMHDTFPDTLKGVPYDPFKKGEGDTDIAGALERNIHRPKHEEPGIEFIEDN</sequence>
<keyword evidence="4 5" id="KW-0472">Membrane</keyword>
<evidence type="ECO:0008006" key="8">
    <source>
        <dbReference type="Google" id="ProtNLM"/>
    </source>
</evidence>
<evidence type="ECO:0000256" key="5">
    <source>
        <dbReference type="SAM" id="Phobius"/>
    </source>
</evidence>
<accession>A0A9W7GER0</accession>
<proteinExistence type="predicted"/>
<evidence type="ECO:0000256" key="4">
    <source>
        <dbReference type="ARBA" id="ARBA00023136"/>
    </source>
</evidence>
<organism evidence="6 7">
    <name type="scientific">Triparma columacea</name>
    <dbReference type="NCBI Taxonomy" id="722753"/>
    <lineage>
        <taxon>Eukaryota</taxon>
        <taxon>Sar</taxon>
        <taxon>Stramenopiles</taxon>
        <taxon>Ochrophyta</taxon>
        <taxon>Bolidophyceae</taxon>
        <taxon>Parmales</taxon>
        <taxon>Triparmaceae</taxon>
        <taxon>Triparma</taxon>
    </lineage>
</organism>
<comment type="caution">
    <text evidence="6">The sequence shown here is derived from an EMBL/GenBank/DDBJ whole genome shotgun (WGS) entry which is preliminary data.</text>
</comment>
<feature type="transmembrane region" description="Helical" evidence="5">
    <location>
        <begin position="12"/>
        <end position="34"/>
    </location>
</feature>
<dbReference type="Proteomes" id="UP001165065">
    <property type="component" value="Unassembled WGS sequence"/>
</dbReference>
<keyword evidence="2 5" id="KW-0812">Transmembrane</keyword>
<protein>
    <recommendedName>
        <fullName evidence="8">Tetraspanin</fullName>
    </recommendedName>
</protein>
<dbReference type="GO" id="GO:0016020">
    <property type="term" value="C:membrane"/>
    <property type="evidence" value="ECO:0007669"/>
    <property type="project" value="UniProtKB-SubCell"/>
</dbReference>